<comment type="caution">
    <text evidence="1">The sequence shown here is derived from an EMBL/GenBank/DDBJ whole genome shotgun (WGS) entry which is preliminary data.</text>
</comment>
<reference evidence="1" key="1">
    <citation type="journal article" date="2015" name="Nature">
        <title>Complex archaea that bridge the gap between prokaryotes and eukaryotes.</title>
        <authorList>
            <person name="Spang A."/>
            <person name="Saw J.H."/>
            <person name="Jorgensen S.L."/>
            <person name="Zaremba-Niedzwiedzka K."/>
            <person name="Martijn J."/>
            <person name="Lind A.E."/>
            <person name="van Eijk R."/>
            <person name="Schleper C."/>
            <person name="Guy L."/>
            <person name="Ettema T.J."/>
        </authorList>
    </citation>
    <scope>NUCLEOTIDE SEQUENCE</scope>
</reference>
<evidence type="ECO:0000313" key="1">
    <source>
        <dbReference type="EMBL" id="KKM90881.1"/>
    </source>
</evidence>
<name>A0A0F9LUZ5_9ZZZZ</name>
<protein>
    <submittedName>
        <fullName evidence="1">Uncharacterized protein</fullName>
    </submittedName>
</protein>
<feature type="non-terminal residue" evidence="1">
    <location>
        <position position="50"/>
    </location>
</feature>
<dbReference type="EMBL" id="LAZR01006613">
    <property type="protein sequence ID" value="KKM90881.1"/>
    <property type="molecule type" value="Genomic_DNA"/>
</dbReference>
<sequence length="50" mass="6219">MLAKLRFYIRRFFCKRNKFGLVKDDPTCMYCLKYAKCYPVNDFYEDELDF</sequence>
<accession>A0A0F9LUZ5</accession>
<organism evidence="1">
    <name type="scientific">marine sediment metagenome</name>
    <dbReference type="NCBI Taxonomy" id="412755"/>
    <lineage>
        <taxon>unclassified sequences</taxon>
        <taxon>metagenomes</taxon>
        <taxon>ecological metagenomes</taxon>
    </lineage>
</organism>
<proteinExistence type="predicted"/>
<dbReference type="AlphaFoldDB" id="A0A0F9LUZ5"/>
<gene>
    <name evidence="1" type="ORF">LCGC14_1234090</name>
</gene>